<protein>
    <submittedName>
        <fullName evidence="1">Uncharacterized protein</fullName>
    </submittedName>
</protein>
<accession>A0ABT3RFU3</accession>
<organism evidence="1 2">
    <name type="scientific">Pontibacter anaerobius</name>
    <dbReference type="NCBI Taxonomy" id="2993940"/>
    <lineage>
        <taxon>Bacteria</taxon>
        <taxon>Pseudomonadati</taxon>
        <taxon>Bacteroidota</taxon>
        <taxon>Cytophagia</taxon>
        <taxon>Cytophagales</taxon>
        <taxon>Hymenobacteraceae</taxon>
        <taxon>Pontibacter</taxon>
    </lineage>
</organism>
<proteinExistence type="predicted"/>
<dbReference type="Proteomes" id="UP001207228">
    <property type="component" value="Unassembled WGS sequence"/>
</dbReference>
<dbReference type="RefSeq" id="WP_266052762.1">
    <property type="nucleotide sequence ID" value="NZ_JAPFQO010000007.1"/>
</dbReference>
<dbReference type="EMBL" id="JAPFQO010000007">
    <property type="protein sequence ID" value="MCX2740699.1"/>
    <property type="molecule type" value="Genomic_DNA"/>
</dbReference>
<evidence type="ECO:0000313" key="2">
    <source>
        <dbReference type="Proteomes" id="UP001207228"/>
    </source>
</evidence>
<reference evidence="1 2" key="1">
    <citation type="submission" date="2022-11" db="EMBL/GenBank/DDBJ databases">
        <title>The characterization of three novel Bacteroidetes species and genomic analysis of their roles in tidal elemental geochemical cycles.</title>
        <authorList>
            <person name="Ma K.-J."/>
        </authorList>
    </citation>
    <scope>NUCLEOTIDE SEQUENCE [LARGE SCALE GENOMIC DNA]</scope>
    <source>
        <strain evidence="1 2">M82</strain>
    </source>
</reference>
<evidence type="ECO:0000313" key="1">
    <source>
        <dbReference type="EMBL" id="MCX2740699.1"/>
    </source>
</evidence>
<name>A0ABT3RFU3_9BACT</name>
<comment type="caution">
    <text evidence="1">The sequence shown here is derived from an EMBL/GenBank/DDBJ whole genome shotgun (WGS) entry which is preliminary data.</text>
</comment>
<sequence length="57" mass="6067">MKTLFLIIAVLVGLYLAGKDLLRDVMPTTDCPTQVAARQQLLATAPAPASAYTYTIG</sequence>
<gene>
    <name evidence="1" type="ORF">OO017_12135</name>
</gene>
<keyword evidence="2" id="KW-1185">Reference proteome</keyword>